<name>A0A8H7NC70_BIOOC</name>
<proteinExistence type="predicted"/>
<accession>A0A8H7NC70</accession>
<sequence length="121" mass="13751">MGAVVRPKLTHTPEVRSSWIKPWYEMKGQHLKFLFNGEPPKIMPQIRTRVSSLSYDRRRTDEFEDSSSCSGDAVGLLRHNGPTTISTNSASGRYTLSPKIFKSLLSARLLSSLHLTWLGWF</sequence>
<evidence type="ECO:0000313" key="2">
    <source>
        <dbReference type="Proteomes" id="UP000616885"/>
    </source>
</evidence>
<dbReference type="Proteomes" id="UP000616885">
    <property type="component" value="Unassembled WGS sequence"/>
</dbReference>
<gene>
    <name evidence="1" type="ORF">IM811_011885</name>
</gene>
<protein>
    <submittedName>
        <fullName evidence="1">Uncharacterized protein</fullName>
    </submittedName>
</protein>
<dbReference type="AlphaFoldDB" id="A0A8H7NC70"/>
<organism evidence="1 2">
    <name type="scientific">Bionectria ochroleuca</name>
    <name type="common">Gliocladium roseum</name>
    <dbReference type="NCBI Taxonomy" id="29856"/>
    <lineage>
        <taxon>Eukaryota</taxon>
        <taxon>Fungi</taxon>
        <taxon>Dikarya</taxon>
        <taxon>Ascomycota</taxon>
        <taxon>Pezizomycotina</taxon>
        <taxon>Sordariomycetes</taxon>
        <taxon>Hypocreomycetidae</taxon>
        <taxon>Hypocreales</taxon>
        <taxon>Bionectriaceae</taxon>
        <taxon>Clonostachys</taxon>
    </lineage>
</organism>
<comment type="caution">
    <text evidence="1">The sequence shown here is derived from an EMBL/GenBank/DDBJ whole genome shotgun (WGS) entry which is preliminary data.</text>
</comment>
<dbReference type="EMBL" id="JADCTT010000004">
    <property type="protein sequence ID" value="KAF9753127.1"/>
    <property type="molecule type" value="Genomic_DNA"/>
</dbReference>
<reference evidence="1" key="1">
    <citation type="submission" date="2020-10" db="EMBL/GenBank/DDBJ databases">
        <title>High-Quality Genome Resource of Clonostachys rosea strain S41 by Oxford Nanopore Long-Read Sequencing.</title>
        <authorList>
            <person name="Wang H."/>
        </authorList>
    </citation>
    <scope>NUCLEOTIDE SEQUENCE</scope>
    <source>
        <strain evidence="1">S41</strain>
    </source>
</reference>
<evidence type="ECO:0000313" key="1">
    <source>
        <dbReference type="EMBL" id="KAF9753127.1"/>
    </source>
</evidence>